<evidence type="ECO:0000313" key="2">
    <source>
        <dbReference type="Proteomes" id="UP000565711"/>
    </source>
</evidence>
<gene>
    <name evidence="1" type="ORF">HGA08_24320</name>
</gene>
<keyword evidence="2" id="KW-1185">Reference proteome</keyword>
<dbReference type="Proteomes" id="UP000565711">
    <property type="component" value="Unassembled WGS sequence"/>
</dbReference>
<dbReference type="EMBL" id="JAAXOP010000017">
    <property type="protein sequence ID" value="NKY53328.1"/>
    <property type="molecule type" value="Genomic_DNA"/>
</dbReference>
<proteinExistence type="predicted"/>
<evidence type="ECO:0000313" key="1">
    <source>
        <dbReference type="EMBL" id="NKY53328.1"/>
    </source>
</evidence>
<comment type="caution">
    <text evidence="1">The sequence shown here is derived from an EMBL/GenBank/DDBJ whole genome shotgun (WGS) entry which is preliminary data.</text>
</comment>
<accession>A0A846Y7W2</accession>
<sequence>MPAIRAHIGNVARSDGEACNAAAARFPTVFDNAAIALGIGDAERRVIDVDPAFGAMLDGTP</sequence>
<protein>
    <submittedName>
        <fullName evidence="1">Uncharacterized protein</fullName>
    </submittedName>
</protein>
<dbReference type="AlphaFoldDB" id="A0A846Y7W2"/>
<name>A0A846Y7W2_9NOCA</name>
<organism evidence="1 2">
    <name type="scientific">Nocardia vermiculata</name>
    <dbReference type="NCBI Taxonomy" id="257274"/>
    <lineage>
        <taxon>Bacteria</taxon>
        <taxon>Bacillati</taxon>
        <taxon>Actinomycetota</taxon>
        <taxon>Actinomycetes</taxon>
        <taxon>Mycobacteriales</taxon>
        <taxon>Nocardiaceae</taxon>
        <taxon>Nocardia</taxon>
    </lineage>
</organism>
<dbReference type="RefSeq" id="WP_157103049.1">
    <property type="nucleotide sequence ID" value="NZ_JAAXOP010000017.1"/>
</dbReference>
<reference evidence="1 2" key="1">
    <citation type="submission" date="2020-04" db="EMBL/GenBank/DDBJ databases">
        <title>MicrobeNet Type strains.</title>
        <authorList>
            <person name="Nicholson A.C."/>
        </authorList>
    </citation>
    <scope>NUCLEOTIDE SEQUENCE [LARGE SCALE GENOMIC DNA]</scope>
    <source>
        <strain evidence="1 2">JCM 12354</strain>
    </source>
</reference>